<proteinExistence type="predicted"/>
<organism evidence="1 2">
    <name type="scientific">Desulfofustis glycolicus DSM 9705</name>
    <dbReference type="NCBI Taxonomy" id="1121409"/>
    <lineage>
        <taxon>Bacteria</taxon>
        <taxon>Pseudomonadati</taxon>
        <taxon>Thermodesulfobacteriota</taxon>
        <taxon>Desulfobulbia</taxon>
        <taxon>Desulfobulbales</taxon>
        <taxon>Desulfocapsaceae</taxon>
        <taxon>Desulfofustis</taxon>
    </lineage>
</organism>
<sequence>MDKKMWRTPELIILARGRTEETVLTNNCKYVGHNSGPTVNSQGCGADKKNCGACQGRSGGVS</sequence>
<gene>
    <name evidence="1" type="ORF">SAMN02745124_04256</name>
</gene>
<dbReference type="STRING" id="1121409.SAMN02745124_04256"/>
<keyword evidence="2" id="KW-1185">Reference proteome</keyword>
<dbReference type="Proteomes" id="UP000184139">
    <property type="component" value="Unassembled WGS sequence"/>
</dbReference>
<reference evidence="1 2" key="1">
    <citation type="submission" date="2016-11" db="EMBL/GenBank/DDBJ databases">
        <authorList>
            <person name="Jaros S."/>
            <person name="Januszkiewicz K."/>
            <person name="Wedrychowicz H."/>
        </authorList>
    </citation>
    <scope>NUCLEOTIDE SEQUENCE [LARGE SCALE GENOMIC DNA]</scope>
    <source>
        <strain evidence="1 2">DSM 9705</strain>
    </source>
</reference>
<evidence type="ECO:0000313" key="2">
    <source>
        <dbReference type="Proteomes" id="UP000184139"/>
    </source>
</evidence>
<accession>A0A1M5YNR2</accession>
<dbReference type="EMBL" id="FQXS01000045">
    <property type="protein sequence ID" value="SHI13528.1"/>
    <property type="molecule type" value="Genomic_DNA"/>
</dbReference>
<name>A0A1M5YNR2_9BACT</name>
<dbReference type="AlphaFoldDB" id="A0A1M5YNR2"/>
<evidence type="ECO:0000313" key="1">
    <source>
        <dbReference type="EMBL" id="SHI13528.1"/>
    </source>
</evidence>
<protein>
    <submittedName>
        <fullName evidence="1">Uncharacterized protein</fullName>
    </submittedName>
</protein>